<protein>
    <submittedName>
        <fullName evidence="1">Uncharacterized protein</fullName>
    </submittedName>
</protein>
<sequence>MSAELSPEEALRIAVATRRAATPPRVPGWFPVFMGGSFGLAMTAVGLSTLLDGNPTASAALGITGVVLLVAHFGMYAEMLRRWRRGGLVPLSDTYETRARSRRTRWFMLAAVLVGGAFYLRGSVGWGSISLGVIMGVETWYRLTGWTRP</sequence>
<gene>
    <name evidence="1" type="ORF">ACEZDG_15530</name>
</gene>
<dbReference type="Proteomes" id="UP001592582">
    <property type="component" value="Unassembled WGS sequence"/>
</dbReference>
<name>A0ABV6VAC1_9ACTN</name>
<evidence type="ECO:0000313" key="2">
    <source>
        <dbReference type="Proteomes" id="UP001592582"/>
    </source>
</evidence>
<proteinExistence type="predicted"/>
<evidence type="ECO:0000313" key="1">
    <source>
        <dbReference type="EMBL" id="MFC1410679.1"/>
    </source>
</evidence>
<keyword evidence="2" id="KW-1185">Reference proteome</keyword>
<comment type="caution">
    <text evidence="1">The sequence shown here is derived from an EMBL/GenBank/DDBJ whole genome shotgun (WGS) entry which is preliminary data.</text>
</comment>
<dbReference type="EMBL" id="JBHEZX010000006">
    <property type="protein sequence ID" value="MFC1410679.1"/>
    <property type="molecule type" value="Genomic_DNA"/>
</dbReference>
<reference evidence="1 2" key="1">
    <citation type="submission" date="2024-09" db="EMBL/GenBank/DDBJ databases">
        <authorList>
            <person name="Lee S.D."/>
        </authorList>
    </citation>
    <scope>NUCLEOTIDE SEQUENCE [LARGE SCALE GENOMIC DNA]</scope>
    <source>
        <strain evidence="1 2">N1-1</strain>
    </source>
</reference>
<accession>A0ABV6VAC1</accession>
<organism evidence="1 2">
    <name type="scientific">Streptacidiphilus alkalitolerans</name>
    <dbReference type="NCBI Taxonomy" id="3342712"/>
    <lineage>
        <taxon>Bacteria</taxon>
        <taxon>Bacillati</taxon>
        <taxon>Actinomycetota</taxon>
        <taxon>Actinomycetes</taxon>
        <taxon>Kitasatosporales</taxon>
        <taxon>Streptomycetaceae</taxon>
        <taxon>Streptacidiphilus</taxon>
    </lineage>
</organism>